<dbReference type="AlphaFoldDB" id="A0A565C9R8"/>
<sequence>MEWSVDLQVYNEATEFVAFCAVRVTQVLLVANLVAVLVNPRIRLFGELSMICLFLIFFGSVGSLFYNLLIGTAWSSSA</sequence>
<keyword evidence="1" id="KW-0472">Membrane</keyword>
<protein>
    <submittedName>
        <fullName evidence="2">Uncharacterized protein</fullName>
    </submittedName>
</protein>
<name>A0A565C9R8_9BRAS</name>
<reference evidence="2" key="1">
    <citation type="submission" date="2019-07" db="EMBL/GenBank/DDBJ databases">
        <authorList>
            <person name="Dittberner H."/>
        </authorList>
    </citation>
    <scope>NUCLEOTIDE SEQUENCE [LARGE SCALE GENOMIC DNA]</scope>
</reference>
<evidence type="ECO:0000313" key="2">
    <source>
        <dbReference type="EMBL" id="VVB10357.1"/>
    </source>
</evidence>
<keyword evidence="1" id="KW-1133">Transmembrane helix</keyword>
<keyword evidence="1" id="KW-0812">Transmembrane</keyword>
<evidence type="ECO:0000256" key="1">
    <source>
        <dbReference type="SAM" id="Phobius"/>
    </source>
</evidence>
<feature type="transmembrane region" description="Helical" evidence="1">
    <location>
        <begin position="16"/>
        <end position="38"/>
    </location>
</feature>
<evidence type="ECO:0000313" key="3">
    <source>
        <dbReference type="Proteomes" id="UP000489600"/>
    </source>
</evidence>
<dbReference type="Proteomes" id="UP000489600">
    <property type="component" value="Unassembled WGS sequence"/>
</dbReference>
<keyword evidence="3" id="KW-1185">Reference proteome</keyword>
<gene>
    <name evidence="2" type="ORF">ANE_LOCUS20801</name>
</gene>
<dbReference type="EMBL" id="CABITT030000007">
    <property type="protein sequence ID" value="VVB10357.1"/>
    <property type="molecule type" value="Genomic_DNA"/>
</dbReference>
<comment type="caution">
    <text evidence="2">The sequence shown here is derived from an EMBL/GenBank/DDBJ whole genome shotgun (WGS) entry which is preliminary data.</text>
</comment>
<proteinExistence type="predicted"/>
<accession>A0A565C9R8</accession>
<organism evidence="2 3">
    <name type="scientific">Arabis nemorensis</name>
    <dbReference type="NCBI Taxonomy" id="586526"/>
    <lineage>
        <taxon>Eukaryota</taxon>
        <taxon>Viridiplantae</taxon>
        <taxon>Streptophyta</taxon>
        <taxon>Embryophyta</taxon>
        <taxon>Tracheophyta</taxon>
        <taxon>Spermatophyta</taxon>
        <taxon>Magnoliopsida</taxon>
        <taxon>eudicotyledons</taxon>
        <taxon>Gunneridae</taxon>
        <taxon>Pentapetalae</taxon>
        <taxon>rosids</taxon>
        <taxon>malvids</taxon>
        <taxon>Brassicales</taxon>
        <taxon>Brassicaceae</taxon>
        <taxon>Arabideae</taxon>
        <taxon>Arabis</taxon>
    </lineage>
</organism>
<feature type="transmembrane region" description="Helical" evidence="1">
    <location>
        <begin position="50"/>
        <end position="74"/>
    </location>
</feature>